<name>A0ABT4HYH8_9BACL</name>
<dbReference type="Proteomes" id="UP001067708">
    <property type="component" value="Unassembled WGS sequence"/>
</dbReference>
<feature type="transmembrane region" description="Helical" evidence="1">
    <location>
        <begin position="47"/>
        <end position="68"/>
    </location>
</feature>
<keyword evidence="1" id="KW-1133">Transmembrane helix</keyword>
<accession>A0ABT4HYH8</accession>
<organism evidence="2 3">
    <name type="scientific">Brevibacillus halotolerans</name>
    <dbReference type="NCBI Taxonomy" id="1507437"/>
    <lineage>
        <taxon>Bacteria</taxon>
        <taxon>Bacillati</taxon>
        <taxon>Bacillota</taxon>
        <taxon>Bacilli</taxon>
        <taxon>Bacillales</taxon>
        <taxon>Paenibacillaceae</taxon>
        <taxon>Brevibacillus</taxon>
    </lineage>
</organism>
<keyword evidence="1" id="KW-0472">Membrane</keyword>
<dbReference type="EMBL" id="JAPTNG010000009">
    <property type="protein sequence ID" value="MCZ0831850.1"/>
    <property type="molecule type" value="Genomic_DNA"/>
</dbReference>
<reference evidence="2" key="1">
    <citation type="submission" date="2022-09" db="EMBL/GenBank/DDBJ databases">
        <title>Genome analysis and characterization of larvicidal activity of Brevibacillus strains.</title>
        <authorList>
            <person name="Patrusheva E.V."/>
            <person name="Izotova A.O."/>
            <person name="Toshchakov S.V."/>
            <person name="Sineoky S.P."/>
        </authorList>
    </citation>
    <scope>NUCLEOTIDE SEQUENCE</scope>
    <source>
        <strain evidence="2">VKPM_B-13244</strain>
    </source>
</reference>
<keyword evidence="1" id="KW-0812">Transmembrane</keyword>
<evidence type="ECO:0000313" key="2">
    <source>
        <dbReference type="EMBL" id="MCZ0831850.1"/>
    </source>
</evidence>
<proteinExistence type="predicted"/>
<keyword evidence="3" id="KW-1185">Reference proteome</keyword>
<evidence type="ECO:0000256" key="1">
    <source>
        <dbReference type="SAM" id="Phobius"/>
    </source>
</evidence>
<sequence length="236" mass="27168">MKDIIKYVLSVIASPVCLLLVWCFNIRPFSYFKETFNGAFTSNIPDTAMVAIDLSILLVVYNVIGKLIEKLERPVKVKISIINPADSLGEDTTKYTFGEHTKKLKITGEISYNSTFFKNLTTCKGAFPHVLEVHWNDRWLTVRFDERKTEKLKASTKEGKWTCSFDELLGEKTNKTTFEIPIFFNVDSDIIRSGEIECQVTYGSKSFLLNTILSWIKCLFMKIELKLHKIVLNRED</sequence>
<feature type="transmembrane region" description="Helical" evidence="1">
    <location>
        <begin position="7"/>
        <end position="27"/>
    </location>
</feature>
<gene>
    <name evidence="2" type="ORF">O0535_13980</name>
</gene>
<evidence type="ECO:0000313" key="3">
    <source>
        <dbReference type="Proteomes" id="UP001067708"/>
    </source>
</evidence>
<protein>
    <submittedName>
        <fullName evidence="2">Uncharacterized protein</fullName>
    </submittedName>
</protein>
<comment type="caution">
    <text evidence="2">The sequence shown here is derived from an EMBL/GenBank/DDBJ whole genome shotgun (WGS) entry which is preliminary data.</text>
</comment>
<dbReference type="RefSeq" id="WP_258417683.1">
    <property type="nucleotide sequence ID" value="NZ_JAPTNG010000009.1"/>
</dbReference>